<protein>
    <submittedName>
        <fullName evidence="1">Uncharacterized protein</fullName>
    </submittedName>
</protein>
<dbReference type="Proteomes" id="UP001607302">
    <property type="component" value="Unassembled WGS sequence"/>
</dbReference>
<accession>A0ABD2BF88</accession>
<reference evidence="1 2" key="1">
    <citation type="journal article" date="2024" name="Ann. Entomol. Soc. Am.">
        <title>Genomic analyses of the southern and eastern yellowjacket wasps (Hymenoptera: Vespidae) reveal evolutionary signatures of social life.</title>
        <authorList>
            <person name="Catto M.A."/>
            <person name="Caine P.B."/>
            <person name="Orr S.E."/>
            <person name="Hunt B.G."/>
            <person name="Goodisman M.A.D."/>
        </authorList>
    </citation>
    <scope>NUCLEOTIDE SEQUENCE [LARGE SCALE GENOMIC DNA]</scope>
    <source>
        <strain evidence="1">233</strain>
        <tissue evidence="1">Head and thorax</tissue>
    </source>
</reference>
<organism evidence="1 2">
    <name type="scientific">Vespula squamosa</name>
    <name type="common">Southern yellow jacket</name>
    <name type="synonym">Wasp</name>
    <dbReference type="NCBI Taxonomy" id="30214"/>
    <lineage>
        <taxon>Eukaryota</taxon>
        <taxon>Metazoa</taxon>
        <taxon>Ecdysozoa</taxon>
        <taxon>Arthropoda</taxon>
        <taxon>Hexapoda</taxon>
        <taxon>Insecta</taxon>
        <taxon>Pterygota</taxon>
        <taxon>Neoptera</taxon>
        <taxon>Endopterygota</taxon>
        <taxon>Hymenoptera</taxon>
        <taxon>Apocrita</taxon>
        <taxon>Aculeata</taxon>
        <taxon>Vespoidea</taxon>
        <taxon>Vespidae</taxon>
        <taxon>Vespinae</taxon>
        <taxon>Vespula</taxon>
    </lineage>
</organism>
<dbReference type="AlphaFoldDB" id="A0ABD2BF88"/>
<name>A0ABD2BF88_VESSQ</name>
<evidence type="ECO:0000313" key="1">
    <source>
        <dbReference type="EMBL" id="KAL2731406.1"/>
    </source>
</evidence>
<proteinExistence type="predicted"/>
<keyword evidence="2" id="KW-1185">Reference proteome</keyword>
<evidence type="ECO:0000313" key="2">
    <source>
        <dbReference type="Proteomes" id="UP001607302"/>
    </source>
</evidence>
<sequence length="69" mass="7540">MISPCPRCPRLFTIRNRQAINAAVIAVVINPSAKEITAPFGLRLSFSCSATTELLSCSFARFSKIIILL</sequence>
<comment type="caution">
    <text evidence="1">The sequence shown here is derived from an EMBL/GenBank/DDBJ whole genome shotgun (WGS) entry which is preliminary data.</text>
</comment>
<gene>
    <name evidence="1" type="ORF">V1478_004951</name>
</gene>
<dbReference type="EMBL" id="JAUDFV010000105">
    <property type="protein sequence ID" value="KAL2731406.1"/>
    <property type="molecule type" value="Genomic_DNA"/>
</dbReference>